<evidence type="ECO:0000313" key="2">
    <source>
        <dbReference type="EMBL" id="TYK09744.1"/>
    </source>
</evidence>
<reference evidence="3 4" key="1">
    <citation type="submission" date="2019-08" db="EMBL/GenBank/DDBJ databases">
        <title>Draft genome sequences of two oriental melons (Cucumis melo L. var makuwa).</title>
        <authorList>
            <person name="Kwon S.-Y."/>
        </authorList>
    </citation>
    <scope>NUCLEOTIDE SEQUENCE [LARGE SCALE GENOMIC DNA]</scope>
    <source>
        <strain evidence="4">cv. Chang Bougi</strain>
        <strain evidence="3">cv. SW 3</strain>
        <tissue evidence="2">Leaf</tissue>
    </source>
</reference>
<evidence type="ECO:0000313" key="3">
    <source>
        <dbReference type="Proteomes" id="UP000321393"/>
    </source>
</evidence>
<dbReference type="OrthoDB" id="1683330at2759"/>
<evidence type="ECO:0000313" key="4">
    <source>
        <dbReference type="Proteomes" id="UP000321947"/>
    </source>
</evidence>
<dbReference type="EMBL" id="SSTE01015080">
    <property type="protein sequence ID" value="KAA0043617.1"/>
    <property type="molecule type" value="Genomic_DNA"/>
</dbReference>
<protein>
    <submittedName>
        <fullName evidence="2">Uncharacterized protein</fullName>
    </submittedName>
</protein>
<organism evidence="2 4">
    <name type="scientific">Cucumis melo var. makuwa</name>
    <name type="common">Oriental melon</name>
    <dbReference type="NCBI Taxonomy" id="1194695"/>
    <lineage>
        <taxon>Eukaryota</taxon>
        <taxon>Viridiplantae</taxon>
        <taxon>Streptophyta</taxon>
        <taxon>Embryophyta</taxon>
        <taxon>Tracheophyta</taxon>
        <taxon>Spermatophyta</taxon>
        <taxon>Magnoliopsida</taxon>
        <taxon>eudicotyledons</taxon>
        <taxon>Gunneridae</taxon>
        <taxon>Pentapetalae</taxon>
        <taxon>rosids</taxon>
        <taxon>fabids</taxon>
        <taxon>Cucurbitales</taxon>
        <taxon>Cucurbitaceae</taxon>
        <taxon>Benincaseae</taxon>
        <taxon>Cucumis</taxon>
    </lineage>
</organism>
<dbReference type="EMBL" id="SSTD01011480">
    <property type="protein sequence ID" value="TYK09744.1"/>
    <property type="molecule type" value="Genomic_DNA"/>
</dbReference>
<name>A0A5D3CEW3_CUCMM</name>
<dbReference type="AlphaFoldDB" id="A0A5D3CEW3"/>
<evidence type="ECO:0000313" key="1">
    <source>
        <dbReference type="EMBL" id="KAA0043617.1"/>
    </source>
</evidence>
<gene>
    <name evidence="2" type="ORF">E5676_scaffold447G001680</name>
    <name evidence="1" type="ORF">E6C27_scaffold320G00570</name>
</gene>
<dbReference type="Proteomes" id="UP000321393">
    <property type="component" value="Unassembled WGS sequence"/>
</dbReference>
<dbReference type="Proteomes" id="UP000321947">
    <property type="component" value="Unassembled WGS sequence"/>
</dbReference>
<accession>A0A5D3CEW3</accession>
<proteinExistence type="predicted"/>
<sequence>MGSKGTPSIEGAEVFNEFEDISNDLESYKDVKDVAEVNEETKVNIGKEDKQLPGVRLEKMKVGIPCKLAFEMKEHVVAGGIIFYWEVDGDNVKVGVDVVVDGDCVIPTLTKKGIYKMS</sequence>
<comment type="caution">
    <text evidence="2">The sequence shown here is derived from an EMBL/GenBank/DDBJ whole genome shotgun (WGS) entry which is preliminary data.</text>
</comment>